<dbReference type="RefSeq" id="WP_181608424.1">
    <property type="nucleotide sequence ID" value="NZ_BAABAM010000001.1"/>
</dbReference>
<keyword evidence="2" id="KW-1185">Reference proteome</keyword>
<proteinExistence type="predicted"/>
<evidence type="ECO:0008006" key="3">
    <source>
        <dbReference type="Google" id="ProtNLM"/>
    </source>
</evidence>
<dbReference type="EMBL" id="JACDUR010000001">
    <property type="protein sequence ID" value="MBA2889656.1"/>
    <property type="molecule type" value="Genomic_DNA"/>
</dbReference>
<gene>
    <name evidence="1" type="ORF">HNR30_000991</name>
</gene>
<accession>A0A7W0CEF4</accession>
<organism evidence="1 2">
    <name type="scientific">Nonomuraea soli</name>
    <dbReference type="NCBI Taxonomy" id="1032476"/>
    <lineage>
        <taxon>Bacteria</taxon>
        <taxon>Bacillati</taxon>
        <taxon>Actinomycetota</taxon>
        <taxon>Actinomycetes</taxon>
        <taxon>Streptosporangiales</taxon>
        <taxon>Streptosporangiaceae</taxon>
        <taxon>Nonomuraea</taxon>
    </lineage>
</organism>
<sequence>MPASVDLTSWPLLRAVQGGRLTVEEAESLAAGLSEVLDRARAEDTRFAIVVDQRDRQAPQKGALEGIHAFWAEHAEQIARWCCGYASVVATRELADLVVNPGPGGLVVFGSVDYEEALSWAKARLE</sequence>
<name>A0A7W0CEF4_9ACTN</name>
<dbReference type="AlphaFoldDB" id="A0A7W0CEF4"/>
<protein>
    <recommendedName>
        <fullName evidence="3">STAS/SEC14 domain-containing protein</fullName>
    </recommendedName>
</protein>
<evidence type="ECO:0000313" key="2">
    <source>
        <dbReference type="Proteomes" id="UP000530928"/>
    </source>
</evidence>
<dbReference type="Proteomes" id="UP000530928">
    <property type="component" value="Unassembled WGS sequence"/>
</dbReference>
<evidence type="ECO:0000313" key="1">
    <source>
        <dbReference type="EMBL" id="MBA2889656.1"/>
    </source>
</evidence>
<reference evidence="1 2" key="1">
    <citation type="submission" date="2020-07" db="EMBL/GenBank/DDBJ databases">
        <title>Genomic Encyclopedia of Type Strains, Phase IV (KMG-IV): sequencing the most valuable type-strain genomes for metagenomic binning, comparative biology and taxonomic classification.</title>
        <authorList>
            <person name="Goeker M."/>
        </authorList>
    </citation>
    <scope>NUCLEOTIDE SEQUENCE [LARGE SCALE GENOMIC DNA]</scope>
    <source>
        <strain evidence="1 2">DSM 45533</strain>
    </source>
</reference>
<comment type="caution">
    <text evidence="1">The sequence shown here is derived from an EMBL/GenBank/DDBJ whole genome shotgun (WGS) entry which is preliminary data.</text>
</comment>